<proteinExistence type="predicted"/>
<dbReference type="InterPro" id="IPR000477">
    <property type="entry name" value="RT_dom"/>
</dbReference>
<dbReference type="EMBL" id="BGZK01001528">
    <property type="protein sequence ID" value="GBP81751.1"/>
    <property type="molecule type" value="Genomic_DNA"/>
</dbReference>
<name>A0A4C1YZ54_EUMVA</name>
<dbReference type="Proteomes" id="UP000299102">
    <property type="component" value="Unassembled WGS sequence"/>
</dbReference>
<protein>
    <recommendedName>
        <fullName evidence="1">Reverse transcriptase domain-containing protein</fullName>
    </recommendedName>
</protein>
<gene>
    <name evidence="2" type="ORF">EVAR_62667_1</name>
</gene>
<dbReference type="AlphaFoldDB" id="A0A4C1YZ54"/>
<dbReference type="PROSITE" id="PS50878">
    <property type="entry name" value="RT_POL"/>
    <property type="match status" value="1"/>
</dbReference>
<reference evidence="2 3" key="1">
    <citation type="journal article" date="2019" name="Commun. Biol.">
        <title>The bagworm genome reveals a unique fibroin gene that provides high tensile strength.</title>
        <authorList>
            <person name="Kono N."/>
            <person name="Nakamura H."/>
            <person name="Ohtoshi R."/>
            <person name="Tomita M."/>
            <person name="Numata K."/>
            <person name="Arakawa K."/>
        </authorList>
    </citation>
    <scope>NUCLEOTIDE SEQUENCE [LARGE SCALE GENOMIC DNA]</scope>
</reference>
<dbReference type="Pfam" id="PF00078">
    <property type="entry name" value="RVT_1"/>
    <property type="match status" value="1"/>
</dbReference>
<dbReference type="OrthoDB" id="6627393at2759"/>
<accession>A0A4C1YZ54</accession>
<comment type="caution">
    <text evidence="2">The sequence shown here is derived from an EMBL/GenBank/DDBJ whole genome shotgun (WGS) entry which is preliminary data.</text>
</comment>
<keyword evidence="3" id="KW-1185">Reference proteome</keyword>
<sequence length="119" mass="13511">MEEITPTHIVKTRKTSGLDRISNKKAIKCFSSPLLALLVTIFNACLKNYYFLNVWKEVPQGSTLFPLLYSACTNDILRPNSGVQLALSADDITLFLRSVNLSHIIPRLQRAIDELTQWF</sequence>
<feature type="domain" description="Reverse transcriptase" evidence="1">
    <location>
        <begin position="1"/>
        <end position="119"/>
    </location>
</feature>
<evidence type="ECO:0000313" key="3">
    <source>
        <dbReference type="Proteomes" id="UP000299102"/>
    </source>
</evidence>
<evidence type="ECO:0000259" key="1">
    <source>
        <dbReference type="PROSITE" id="PS50878"/>
    </source>
</evidence>
<organism evidence="2 3">
    <name type="scientific">Eumeta variegata</name>
    <name type="common">Bagworm moth</name>
    <name type="synonym">Eumeta japonica</name>
    <dbReference type="NCBI Taxonomy" id="151549"/>
    <lineage>
        <taxon>Eukaryota</taxon>
        <taxon>Metazoa</taxon>
        <taxon>Ecdysozoa</taxon>
        <taxon>Arthropoda</taxon>
        <taxon>Hexapoda</taxon>
        <taxon>Insecta</taxon>
        <taxon>Pterygota</taxon>
        <taxon>Neoptera</taxon>
        <taxon>Endopterygota</taxon>
        <taxon>Lepidoptera</taxon>
        <taxon>Glossata</taxon>
        <taxon>Ditrysia</taxon>
        <taxon>Tineoidea</taxon>
        <taxon>Psychidae</taxon>
        <taxon>Oiketicinae</taxon>
        <taxon>Eumeta</taxon>
    </lineage>
</organism>
<evidence type="ECO:0000313" key="2">
    <source>
        <dbReference type="EMBL" id="GBP81751.1"/>
    </source>
</evidence>